<keyword evidence="8" id="KW-0547">Nucleotide-binding</keyword>
<keyword evidence="20" id="KW-1185">Reference proteome</keyword>
<evidence type="ECO:0000256" key="10">
    <source>
        <dbReference type="ARBA" id="ARBA00022840"/>
    </source>
</evidence>
<keyword evidence="9" id="KW-0418">Kinase</keyword>
<dbReference type="GO" id="GO:0004417">
    <property type="term" value="F:hydroxyethylthiazole kinase activity"/>
    <property type="evidence" value="ECO:0007669"/>
    <property type="project" value="UniProtKB-EC"/>
</dbReference>
<organism evidence="19 20">
    <name type="scientific">Amanita thiersii Skay4041</name>
    <dbReference type="NCBI Taxonomy" id="703135"/>
    <lineage>
        <taxon>Eukaryota</taxon>
        <taxon>Fungi</taxon>
        <taxon>Dikarya</taxon>
        <taxon>Basidiomycota</taxon>
        <taxon>Agaricomycotina</taxon>
        <taxon>Agaricomycetes</taxon>
        <taxon>Agaricomycetidae</taxon>
        <taxon>Agaricales</taxon>
        <taxon>Pluteineae</taxon>
        <taxon>Amanitaceae</taxon>
        <taxon>Amanita</taxon>
    </lineage>
</organism>
<dbReference type="GO" id="GO:0005737">
    <property type="term" value="C:cytoplasm"/>
    <property type="evidence" value="ECO:0007669"/>
    <property type="project" value="TreeGrafter"/>
</dbReference>
<comment type="catalytic activity">
    <reaction evidence="1">
        <text>5-(2-hydroxyethyl)-4-methylthiazole + ATP = 4-methyl-5-(2-phosphooxyethyl)-thiazole + ADP + H(+)</text>
        <dbReference type="Rhea" id="RHEA:24212"/>
        <dbReference type="ChEBI" id="CHEBI:15378"/>
        <dbReference type="ChEBI" id="CHEBI:17957"/>
        <dbReference type="ChEBI" id="CHEBI:30616"/>
        <dbReference type="ChEBI" id="CHEBI:58296"/>
        <dbReference type="ChEBI" id="CHEBI:456216"/>
        <dbReference type="EC" id="2.7.1.50"/>
    </reaction>
</comment>
<dbReference type="PRINTS" id="PR01099">
    <property type="entry name" value="HYETHTZKNASE"/>
</dbReference>
<dbReference type="GO" id="GO:0009229">
    <property type="term" value="P:thiamine diphosphate biosynthetic process"/>
    <property type="evidence" value="ECO:0007669"/>
    <property type="project" value="UniProtKB-UniPathway"/>
</dbReference>
<comment type="catalytic activity">
    <reaction evidence="13">
        <text>4-methyl-5-(2-phosphooxyethyl)-thiazole + 4-amino-2-methyl-5-(diphosphooxymethyl)pyrimidine + H(+) = thiamine phosphate + diphosphate</text>
        <dbReference type="Rhea" id="RHEA:22328"/>
        <dbReference type="ChEBI" id="CHEBI:15378"/>
        <dbReference type="ChEBI" id="CHEBI:33019"/>
        <dbReference type="ChEBI" id="CHEBI:37575"/>
        <dbReference type="ChEBI" id="CHEBI:57841"/>
        <dbReference type="ChEBI" id="CHEBI:58296"/>
        <dbReference type="EC" id="2.5.1.3"/>
    </reaction>
</comment>
<comment type="catalytic activity">
    <reaction evidence="15">
        <text>2-[(2R,5Z)-2-carboxy-4-methylthiazol-5(2H)-ylidene]ethyl phosphate + 4-amino-2-methyl-5-(diphosphooxymethyl)pyrimidine + 2 H(+) = thiamine phosphate + CO2 + diphosphate</text>
        <dbReference type="Rhea" id="RHEA:47844"/>
        <dbReference type="ChEBI" id="CHEBI:15378"/>
        <dbReference type="ChEBI" id="CHEBI:16526"/>
        <dbReference type="ChEBI" id="CHEBI:33019"/>
        <dbReference type="ChEBI" id="CHEBI:37575"/>
        <dbReference type="ChEBI" id="CHEBI:57841"/>
        <dbReference type="ChEBI" id="CHEBI:62899"/>
        <dbReference type="EC" id="2.5.1.3"/>
    </reaction>
</comment>
<dbReference type="FunFam" id="3.20.20.70:FF:000104">
    <property type="entry name" value="Thiamine biosynthetic bifunctional enzyme"/>
    <property type="match status" value="1"/>
</dbReference>
<dbReference type="AlphaFoldDB" id="A0A2A9NWE5"/>
<dbReference type="GO" id="GO:0000287">
    <property type="term" value="F:magnesium ion binding"/>
    <property type="evidence" value="ECO:0007669"/>
    <property type="project" value="InterPro"/>
</dbReference>
<evidence type="ECO:0000256" key="14">
    <source>
        <dbReference type="ARBA" id="ARBA00047851"/>
    </source>
</evidence>
<dbReference type="PANTHER" id="PTHR20857">
    <property type="entry name" value="THIAMINE-PHOSPHATE PYROPHOSPHORYLASE"/>
    <property type="match status" value="1"/>
</dbReference>
<dbReference type="SUPFAM" id="SSF53613">
    <property type="entry name" value="Ribokinase-like"/>
    <property type="match status" value="1"/>
</dbReference>
<comment type="pathway">
    <text evidence="4">Cofactor biosynthesis; thiamine diphosphate biosynthesis; 4-methyl-5-(2-phosphoethyl)-thiazole from 5-(2-hydroxyethyl)-4-methylthiazole: step 1/1.</text>
</comment>
<evidence type="ECO:0000256" key="9">
    <source>
        <dbReference type="ARBA" id="ARBA00022777"/>
    </source>
</evidence>
<dbReference type="Pfam" id="PF02581">
    <property type="entry name" value="TMP-TENI"/>
    <property type="match status" value="1"/>
</dbReference>
<evidence type="ECO:0000256" key="13">
    <source>
        <dbReference type="ARBA" id="ARBA00047334"/>
    </source>
</evidence>
<evidence type="ECO:0000259" key="18">
    <source>
        <dbReference type="Pfam" id="PF02581"/>
    </source>
</evidence>
<dbReference type="PANTHER" id="PTHR20857:SF23">
    <property type="entry name" value="THIAMINE BIOSYNTHETIC BIFUNCTIONAL ENZYME"/>
    <property type="match status" value="1"/>
</dbReference>
<dbReference type="NCBIfam" id="TIGR00693">
    <property type="entry name" value="thiE"/>
    <property type="match status" value="1"/>
</dbReference>
<keyword evidence="11" id="KW-0460">Magnesium</keyword>
<dbReference type="SUPFAM" id="SSF51391">
    <property type="entry name" value="Thiamin phosphate synthase"/>
    <property type="match status" value="1"/>
</dbReference>
<evidence type="ECO:0000313" key="19">
    <source>
        <dbReference type="EMBL" id="PFH53734.1"/>
    </source>
</evidence>
<evidence type="ECO:0000256" key="7">
    <source>
        <dbReference type="ARBA" id="ARBA00022723"/>
    </source>
</evidence>
<dbReference type="InterPro" id="IPR036206">
    <property type="entry name" value="ThiamineP_synth_sf"/>
</dbReference>
<evidence type="ECO:0000256" key="17">
    <source>
        <dbReference type="ARBA" id="ARBA00061283"/>
    </source>
</evidence>
<sequence length="530" mass="55483">MATTTPQIDYSLYLVTGRELVPPGKTYLESLKEALQGGVTVVQIREKNTETSEFLQIAQSSKLLCDEHHVPLIINDRIDIALATGAHGVHLGQTDMPVATARRLVPPGTVIGVSCNTVEQVRRAVSDGADYVGLGAVWATTTKKLTSPVVGVRGVGAMLEVLDGTRVKAVAIGGIKELNLLRTLHGSVSRTNHSLDGVAVVSEIMASQKPKEAAATLLSIFNAFNATLNNEPSPASVSMDSKILQGVLKLMEEVQRTAPLIHQITNTVVATQSANVTLALGASPIMANDADEMEDLAKIPGALLINIGTLGAASIPGMRKAGYYANANKKPIVFDPVGVGATALRKETVKELLNMFQVSIIKGNAGELAALADSTEVASKGVDSLGGFKDPITFVRELAKKERCVTVMTGETDYISDGDLVVVLKHGHPILGKITGSGCLVGSAIATYCAAATSLAGLSQHVDGQLVRGNMLLAAVAGVLVLTIATEEAVKGDKVKGPGSFLSGLIDVLWTLSSNDISQLARIEVHSPNQ</sequence>
<comment type="pathway">
    <text evidence="5">Cofactor biosynthesis; thiamine diphosphate biosynthesis; thiamine phosphate from 4-amino-2-methyl-5-diphosphomethylpyrimidine and 4-methyl-5-(2-phosphoethyl)-thiazole: step 1/1.</text>
</comment>
<dbReference type="GO" id="GO:0004789">
    <property type="term" value="F:thiamine-phosphate diphosphorylase activity"/>
    <property type="evidence" value="ECO:0007669"/>
    <property type="project" value="UniProtKB-EC"/>
</dbReference>
<evidence type="ECO:0000256" key="12">
    <source>
        <dbReference type="ARBA" id="ARBA00022977"/>
    </source>
</evidence>
<evidence type="ECO:0000256" key="5">
    <source>
        <dbReference type="ARBA" id="ARBA00005165"/>
    </source>
</evidence>
<evidence type="ECO:0000256" key="3">
    <source>
        <dbReference type="ARBA" id="ARBA00003814"/>
    </source>
</evidence>
<dbReference type="UniPathway" id="UPA00060">
    <property type="reaction ID" value="UER00139"/>
</dbReference>
<dbReference type="EMBL" id="KZ301972">
    <property type="protein sequence ID" value="PFH53734.1"/>
    <property type="molecule type" value="Genomic_DNA"/>
</dbReference>
<dbReference type="InterPro" id="IPR034291">
    <property type="entry name" value="TMP_synthase"/>
</dbReference>
<feature type="domain" description="Thiamine phosphate synthase/TenI" evidence="18">
    <location>
        <begin position="12"/>
        <end position="204"/>
    </location>
</feature>
<dbReference type="Pfam" id="PF02110">
    <property type="entry name" value="HK"/>
    <property type="match status" value="1"/>
</dbReference>
<keyword evidence="6" id="KW-0808">Transferase</keyword>
<evidence type="ECO:0000256" key="11">
    <source>
        <dbReference type="ARBA" id="ARBA00022842"/>
    </source>
</evidence>
<dbReference type="InterPro" id="IPR029056">
    <property type="entry name" value="Ribokinase-like"/>
</dbReference>
<dbReference type="OrthoDB" id="4994at2759"/>
<proteinExistence type="inferred from homology"/>
<reference evidence="19 20" key="1">
    <citation type="submission" date="2014-02" db="EMBL/GenBank/DDBJ databases">
        <title>Transposable element dynamics among asymbiotic and ectomycorrhizal Amanita fungi.</title>
        <authorList>
            <consortium name="DOE Joint Genome Institute"/>
            <person name="Hess J."/>
            <person name="Skrede I."/>
            <person name="Wolfe B."/>
            <person name="LaButti K."/>
            <person name="Ohm R.A."/>
            <person name="Grigoriev I.V."/>
            <person name="Pringle A."/>
        </authorList>
    </citation>
    <scope>NUCLEOTIDE SEQUENCE [LARGE SCALE GENOMIC DNA]</scope>
    <source>
        <strain evidence="19 20">SKay4041</strain>
    </source>
</reference>
<dbReference type="NCBIfam" id="TIGR00694">
    <property type="entry name" value="thiM"/>
    <property type="match status" value="1"/>
</dbReference>
<protein>
    <recommendedName>
        <fullName evidence="18">Thiamine phosphate synthase/TenI domain-containing protein</fullName>
    </recommendedName>
</protein>
<evidence type="ECO:0000256" key="6">
    <source>
        <dbReference type="ARBA" id="ARBA00022679"/>
    </source>
</evidence>
<evidence type="ECO:0000256" key="15">
    <source>
        <dbReference type="ARBA" id="ARBA00047883"/>
    </source>
</evidence>
<dbReference type="GO" id="GO:0009228">
    <property type="term" value="P:thiamine biosynthetic process"/>
    <property type="evidence" value="ECO:0007669"/>
    <property type="project" value="UniProtKB-KW"/>
</dbReference>
<dbReference type="GO" id="GO:0005524">
    <property type="term" value="F:ATP binding"/>
    <property type="evidence" value="ECO:0007669"/>
    <property type="project" value="UniProtKB-KW"/>
</dbReference>
<gene>
    <name evidence="19" type="ORF">AMATHDRAFT_136883</name>
</gene>
<dbReference type="Proteomes" id="UP000242287">
    <property type="component" value="Unassembled WGS sequence"/>
</dbReference>
<dbReference type="NCBIfam" id="NF006830">
    <property type="entry name" value="PRK09355.1"/>
    <property type="match status" value="1"/>
</dbReference>
<dbReference type="Gene3D" id="3.20.20.70">
    <property type="entry name" value="Aldolase class I"/>
    <property type="match status" value="1"/>
</dbReference>
<dbReference type="InterPro" id="IPR000417">
    <property type="entry name" value="Hyethyz_kinase"/>
</dbReference>
<dbReference type="CDD" id="cd00564">
    <property type="entry name" value="TMP_TenI"/>
    <property type="match status" value="1"/>
</dbReference>
<evidence type="ECO:0000256" key="8">
    <source>
        <dbReference type="ARBA" id="ARBA00022741"/>
    </source>
</evidence>
<name>A0A2A9NWE5_9AGAR</name>
<dbReference type="HAMAP" id="MF_00228">
    <property type="entry name" value="Thz_kinase"/>
    <property type="match status" value="1"/>
</dbReference>
<evidence type="ECO:0000256" key="16">
    <source>
        <dbReference type="ARBA" id="ARBA00061146"/>
    </source>
</evidence>
<comment type="catalytic activity">
    <reaction evidence="14">
        <text>2-(2-carboxy-4-methylthiazol-5-yl)ethyl phosphate + 4-amino-2-methyl-5-(diphosphooxymethyl)pyrimidine + 2 H(+) = thiamine phosphate + CO2 + diphosphate</text>
        <dbReference type="Rhea" id="RHEA:47848"/>
        <dbReference type="ChEBI" id="CHEBI:15378"/>
        <dbReference type="ChEBI" id="CHEBI:16526"/>
        <dbReference type="ChEBI" id="CHEBI:33019"/>
        <dbReference type="ChEBI" id="CHEBI:37575"/>
        <dbReference type="ChEBI" id="CHEBI:57841"/>
        <dbReference type="ChEBI" id="CHEBI:62890"/>
        <dbReference type="EC" id="2.5.1.3"/>
    </reaction>
</comment>
<dbReference type="Gene3D" id="3.40.1190.20">
    <property type="match status" value="1"/>
</dbReference>
<accession>A0A2A9NWE5</accession>
<keyword evidence="7" id="KW-0479">Metal-binding</keyword>
<comment type="similarity">
    <text evidence="17">In the N-terminal section; belongs to the thiamine-phosphate synthase family.</text>
</comment>
<comment type="function">
    <text evidence="3">Condenses 4-methyl-5-(beta-hydroxyethyl)thiazole monophosphate (THZ-P) and 2-methyl-4-amino-5-hydroxymethyl pyrimidine pyrophosphate (HMP-PP) to form thiamine monophosphate (TMP).</text>
</comment>
<evidence type="ECO:0000256" key="2">
    <source>
        <dbReference type="ARBA" id="ARBA00001946"/>
    </source>
</evidence>
<dbReference type="CDD" id="cd01170">
    <property type="entry name" value="THZ_kinase"/>
    <property type="match status" value="1"/>
</dbReference>
<evidence type="ECO:0000313" key="20">
    <source>
        <dbReference type="Proteomes" id="UP000242287"/>
    </source>
</evidence>
<keyword evidence="12" id="KW-0784">Thiamine biosynthesis</keyword>
<keyword evidence="10" id="KW-0067">ATP-binding</keyword>
<dbReference type="HAMAP" id="MF_00097">
    <property type="entry name" value="TMP_synthase"/>
    <property type="match status" value="1"/>
</dbReference>
<evidence type="ECO:0000256" key="1">
    <source>
        <dbReference type="ARBA" id="ARBA00001771"/>
    </source>
</evidence>
<comment type="similarity">
    <text evidence="16">In the C-terminal section; belongs to the Thz kinase family.</text>
</comment>
<dbReference type="InterPro" id="IPR022998">
    <property type="entry name" value="ThiamineP_synth_TenI"/>
</dbReference>
<dbReference type="STRING" id="703135.A0A2A9NWE5"/>
<evidence type="ECO:0000256" key="4">
    <source>
        <dbReference type="ARBA" id="ARBA00004868"/>
    </source>
</evidence>
<dbReference type="InterPro" id="IPR013785">
    <property type="entry name" value="Aldolase_TIM"/>
</dbReference>
<comment type="cofactor">
    <cofactor evidence="2">
        <name>Mg(2+)</name>
        <dbReference type="ChEBI" id="CHEBI:18420"/>
    </cofactor>
</comment>